<dbReference type="Proteomes" id="UP000275024">
    <property type="component" value="Unassembled WGS sequence"/>
</dbReference>
<evidence type="ECO:0000256" key="6">
    <source>
        <dbReference type="ARBA" id="ARBA00022600"/>
    </source>
</evidence>
<evidence type="ECO:0000256" key="1">
    <source>
        <dbReference type="ARBA" id="ARBA00004964"/>
    </source>
</evidence>
<dbReference type="InterPro" id="IPR040999">
    <property type="entry name" value="Mak_N_cap"/>
</dbReference>
<evidence type="ECO:0000256" key="13">
    <source>
        <dbReference type="ARBA" id="ARBA00031251"/>
    </source>
</evidence>
<keyword evidence="7" id="KW-0808">Transferase</keyword>
<dbReference type="Proteomes" id="UP000268652">
    <property type="component" value="Unassembled WGS sequence"/>
</dbReference>
<accession>A0A3A9W7W8</accession>
<dbReference type="EMBL" id="RBDY01000008">
    <property type="protein sequence ID" value="RKN23081.1"/>
    <property type="molecule type" value="Genomic_DNA"/>
</dbReference>
<evidence type="ECO:0000259" key="15">
    <source>
        <dbReference type="Pfam" id="PF01636"/>
    </source>
</evidence>
<dbReference type="Pfam" id="PF18085">
    <property type="entry name" value="Mak_N_cap"/>
    <property type="match status" value="1"/>
</dbReference>
<evidence type="ECO:0000256" key="9">
    <source>
        <dbReference type="ARBA" id="ARBA00022777"/>
    </source>
</evidence>
<dbReference type="SUPFAM" id="SSF56112">
    <property type="entry name" value="Protein kinase-like (PK-like)"/>
    <property type="match status" value="1"/>
</dbReference>
<dbReference type="GO" id="GO:0005978">
    <property type="term" value="P:glycogen biosynthetic process"/>
    <property type="evidence" value="ECO:0007669"/>
    <property type="project" value="UniProtKB-UniPathway"/>
</dbReference>
<name>A0A3A9W7W8_9ACTN</name>
<dbReference type="GO" id="GO:0005524">
    <property type="term" value="F:ATP binding"/>
    <property type="evidence" value="ECO:0007669"/>
    <property type="project" value="UniProtKB-KW"/>
</dbReference>
<keyword evidence="9 17" id="KW-0418">Kinase</keyword>
<dbReference type="Gene3D" id="3.90.1200.10">
    <property type="match status" value="1"/>
</dbReference>
<evidence type="ECO:0000313" key="17">
    <source>
        <dbReference type="EMBL" id="RKN09321.1"/>
    </source>
</evidence>
<keyword evidence="11" id="KW-0320">Glycogen biosynthesis</keyword>
<evidence type="ECO:0000256" key="14">
    <source>
        <dbReference type="ARBA" id="ARBA00049067"/>
    </source>
</evidence>
<keyword evidence="6" id="KW-0321">Glycogen metabolism</keyword>
<dbReference type="UniPathway" id="UPA00164"/>
<keyword evidence="8" id="KW-0547">Nucleotide-binding</keyword>
<dbReference type="GO" id="GO:0016301">
    <property type="term" value="F:kinase activity"/>
    <property type="evidence" value="ECO:0007669"/>
    <property type="project" value="UniProtKB-KW"/>
</dbReference>
<keyword evidence="12" id="KW-0119">Carbohydrate metabolism</keyword>
<evidence type="ECO:0000256" key="4">
    <source>
        <dbReference type="ARBA" id="ARBA00011962"/>
    </source>
</evidence>
<comment type="similarity">
    <text evidence="2">Belongs to the aminoglycoside phosphotransferase family.</text>
</comment>
<evidence type="ECO:0000313" key="20">
    <source>
        <dbReference type="Proteomes" id="UP000275024"/>
    </source>
</evidence>
<comment type="pathway">
    <text evidence="1">Glycan biosynthesis; glycogen biosynthesis.</text>
</comment>
<organism evidence="17 20">
    <name type="scientific">Streptomyces radicis</name>
    <dbReference type="NCBI Taxonomy" id="1750517"/>
    <lineage>
        <taxon>Bacteria</taxon>
        <taxon>Bacillati</taxon>
        <taxon>Actinomycetota</taxon>
        <taxon>Actinomycetes</taxon>
        <taxon>Kitasatosporales</taxon>
        <taxon>Streptomycetaceae</taxon>
        <taxon>Streptomyces</taxon>
    </lineage>
</organism>
<evidence type="ECO:0000256" key="3">
    <source>
        <dbReference type="ARBA" id="ARBA00011245"/>
    </source>
</evidence>
<dbReference type="OrthoDB" id="3787729at2"/>
<evidence type="ECO:0000313" key="18">
    <source>
        <dbReference type="EMBL" id="RKN23081.1"/>
    </source>
</evidence>
<dbReference type="Pfam" id="PF01636">
    <property type="entry name" value="APH"/>
    <property type="match status" value="1"/>
</dbReference>
<dbReference type="InterPro" id="IPR011009">
    <property type="entry name" value="Kinase-like_dom_sf"/>
</dbReference>
<comment type="catalytic activity">
    <reaction evidence="14">
        <text>D-maltose + ATP = alpha-maltose 1-phosphate + ADP + H(+)</text>
        <dbReference type="Rhea" id="RHEA:31915"/>
        <dbReference type="ChEBI" id="CHEBI:15378"/>
        <dbReference type="ChEBI" id="CHEBI:17306"/>
        <dbReference type="ChEBI" id="CHEBI:30616"/>
        <dbReference type="ChEBI" id="CHEBI:63576"/>
        <dbReference type="ChEBI" id="CHEBI:456216"/>
        <dbReference type="EC" id="2.7.1.175"/>
    </reaction>
</comment>
<dbReference type="InterPro" id="IPR002575">
    <property type="entry name" value="Aminoglycoside_PTrfase"/>
</dbReference>
<comment type="subunit">
    <text evidence="3">Monomer.</text>
</comment>
<evidence type="ECO:0000256" key="7">
    <source>
        <dbReference type="ARBA" id="ARBA00022679"/>
    </source>
</evidence>
<proteinExistence type="inferred from homology"/>
<evidence type="ECO:0000256" key="2">
    <source>
        <dbReference type="ARBA" id="ARBA00006219"/>
    </source>
</evidence>
<dbReference type="EMBL" id="RBDX01000008">
    <property type="protein sequence ID" value="RKN09321.1"/>
    <property type="molecule type" value="Genomic_DNA"/>
</dbReference>
<evidence type="ECO:0000256" key="10">
    <source>
        <dbReference type="ARBA" id="ARBA00022840"/>
    </source>
</evidence>
<feature type="domain" description="Aminoglycoside phosphotransferase" evidence="15">
    <location>
        <begin position="269"/>
        <end position="422"/>
    </location>
</feature>
<evidence type="ECO:0000256" key="5">
    <source>
        <dbReference type="ARBA" id="ARBA00013882"/>
    </source>
</evidence>
<evidence type="ECO:0000256" key="12">
    <source>
        <dbReference type="ARBA" id="ARBA00023277"/>
    </source>
</evidence>
<keyword evidence="19" id="KW-1185">Reference proteome</keyword>
<protein>
    <recommendedName>
        <fullName evidence="5">Maltokinase</fullName>
        <ecNumber evidence="4">2.7.1.175</ecNumber>
    </recommendedName>
    <alternativeName>
        <fullName evidence="13">Maltose-1-phosphate synthase</fullName>
    </alternativeName>
</protein>
<reference evidence="19 20" key="1">
    <citation type="submission" date="2018-09" db="EMBL/GenBank/DDBJ databases">
        <title>Streptomyces sp. nov. DS1-2, an endophytic actinomycete isolated from roots of Dendrobium scabrilingue.</title>
        <authorList>
            <person name="Kuncharoen N."/>
            <person name="Kudo T."/>
            <person name="Ohkuma M."/>
            <person name="Yuki M."/>
            <person name="Tanasupawat S."/>
        </authorList>
    </citation>
    <scope>NUCLEOTIDE SEQUENCE [LARGE SCALE GENOMIC DNA]</scope>
    <source>
        <strain evidence="17 20">AZ1-7</strain>
        <strain evidence="18 19">DS1-2</strain>
    </source>
</reference>
<evidence type="ECO:0000313" key="19">
    <source>
        <dbReference type="Proteomes" id="UP000268652"/>
    </source>
</evidence>
<evidence type="ECO:0000259" key="16">
    <source>
        <dbReference type="Pfam" id="PF18085"/>
    </source>
</evidence>
<comment type="caution">
    <text evidence="17">The sequence shown here is derived from an EMBL/GenBank/DDBJ whole genome shotgun (WGS) entry which is preliminary data.</text>
</comment>
<feature type="domain" description="Maltokinase N-terminal cap" evidence="16">
    <location>
        <begin position="36"/>
        <end position="135"/>
    </location>
</feature>
<keyword evidence="10" id="KW-0067">ATP-binding</keyword>
<dbReference type="AlphaFoldDB" id="A0A3A9W7W8"/>
<evidence type="ECO:0000256" key="8">
    <source>
        <dbReference type="ARBA" id="ARBA00022741"/>
    </source>
</evidence>
<dbReference type="RefSeq" id="WP_120697252.1">
    <property type="nucleotide sequence ID" value="NZ_RBDX01000008.1"/>
</dbReference>
<sequence length="486" mass="51749">MSDSSSPRTAQARLPLAGAPHGGALLRSLTGLLARWLPRQRWFAGKGRPLSGLTLIAATELLPCTAGGGAPGLLHLLIRTRQSPAPGSHAPPVGDCYQLLLGVRDALPPSLGPALVGRPSEGPLRGASVYEALHDPRLAAVLLERLRTPGRLGTLSFRRAPGAHIPEGLPARLMTSEQSNSSVVYGESHILKLFRRVSPGVNPDLELPLALAAAGCPRVPGPSAWFEAAWPGTVSEPLTLGVLAPFLPGSVDGWQLAIQYLGRRADFTSAAHSLGRATAEVHTTLAEALPTSVMGRAQLEQAATGMSERLAEAAAAVPALRPYRAGLRRAFEALADFARRGGTCPVQRLHGDLHLGQVLLTPDARGRGMHWSIIDFEGEPARPLAERRRPGPVARDIAGMLRSFDYAAAQARAAGSWVDGWSRASRAAYCRGYAEAAGSDPLERPELLRAHETDKAVYEVLYEARHRPAWLHVPMAAIRRLAAAPD</sequence>
<gene>
    <name evidence="18" type="ORF">D7318_13795</name>
    <name evidence="17" type="ORF">D7319_12730</name>
</gene>
<evidence type="ECO:0000256" key="11">
    <source>
        <dbReference type="ARBA" id="ARBA00023056"/>
    </source>
</evidence>
<dbReference type="EC" id="2.7.1.175" evidence="4"/>